<proteinExistence type="inferred from homology"/>
<evidence type="ECO:0000256" key="2">
    <source>
        <dbReference type="ARBA" id="ARBA00022670"/>
    </source>
</evidence>
<dbReference type="PANTHER" id="PTHR47053:SF1">
    <property type="entry name" value="MUREIN DD-ENDOPEPTIDASE MEPH-RELATED"/>
    <property type="match status" value="1"/>
</dbReference>
<comment type="similarity">
    <text evidence="1">Belongs to the peptidase C40 family.</text>
</comment>
<evidence type="ECO:0000313" key="7">
    <source>
        <dbReference type="Proteomes" id="UP000186438"/>
    </source>
</evidence>
<evidence type="ECO:0000256" key="3">
    <source>
        <dbReference type="ARBA" id="ARBA00022801"/>
    </source>
</evidence>
<protein>
    <recommendedName>
        <fullName evidence="5">NlpC/P60 domain-containing protein</fullName>
    </recommendedName>
</protein>
<evidence type="ECO:0000259" key="5">
    <source>
        <dbReference type="PROSITE" id="PS51935"/>
    </source>
</evidence>
<sequence length="257" mass="28299">MALANPLADGRSRADDGEFSYPFSCDRASLTADFASRDGLPQTQDPPSDWYRTDADGHYLNRGWGPRSVALPPPDIPQGARCDATTWRQERIVAVAMRYVYSPGNPLGLQYRHHHIPGWQPPTSTYAGALGENPDPDLPQGLTAWDPGRGLDCSNFTAWVYNYGLGIKFGGDVHEQADGTAGPMGRRIPQEGPFRPGDLIYLHPNGNAGRASHVVIYVDDGHIIDSRVNAQNRLGVQVRNRLGWYREAVLGGWRPIN</sequence>
<dbReference type="AlphaFoldDB" id="A0A1Q4HYE7"/>
<dbReference type="EMBL" id="MPNT01000005">
    <property type="protein sequence ID" value="OJZ74695.1"/>
    <property type="molecule type" value="Genomic_DNA"/>
</dbReference>
<keyword evidence="4" id="KW-0788">Thiol protease</keyword>
<reference evidence="6 7" key="1">
    <citation type="submission" date="2016-11" db="EMBL/GenBank/DDBJ databases">
        <title>Genome sequences of unsequenced Mycobacteria.</title>
        <authorList>
            <person name="Greninger A.L."/>
            <person name="Fang F."/>
            <person name="Jerome K.R."/>
        </authorList>
    </citation>
    <scope>NUCLEOTIDE SEQUENCE [LARGE SCALE GENOMIC DNA]</scope>
    <source>
        <strain evidence="6 7">M11</strain>
    </source>
</reference>
<evidence type="ECO:0000313" key="6">
    <source>
        <dbReference type="EMBL" id="OJZ74695.1"/>
    </source>
</evidence>
<dbReference type="STRING" id="53378.BRW65_08295"/>
<keyword evidence="2" id="KW-0645">Protease</keyword>
<accession>A0A1Q4HYE7</accession>
<keyword evidence="7" id="KW-1185">Reference proteome</keyword>
<dbReference type="InterPro" id="IPR000064">
    <property type="entry name" value="NLP_P60_dom"/>
</dbReference>
<dbReference type="Pfam" id="PF00877">
    <property type="entry name" value="NLPC_P60"/>
    <property type="match status" value="1"/>
</dbReference>
<dbReference type="InterPro" id="IPR051202">
    <property type="entry name" value="Peptidase_C40"/>
</dbReference>
<dbReference type="GO" id="GO:0008234">
    <property type="term" value="F:cysteine-type peptidase activity"/>
    <property type="evidence" value="ECO:0007669"/>
    <property type="project" value="UniProtKB-KW"/>
</dbReference>
<dbReference type="Proteomes" id="UP000186438">
    <property type="component" value="Unassembled WGS sequence"/>
</dbReference>
<dbReference type="SUPFAM" id="SSF54001">
    <property type="entry name" value="Cysteine proteinases"/>
    <property type="match status" value="1"/>
</dbReference>
<dbReference type="InterPro" id="IPR038765">
    <property type="entry name" value="Papain-like_cys_pep_sf"/>
</dbReference>
<evidence type="ECO:0000256" key="1">
    <source>
        <dbReference type="ARBA" id="ARBA00007074"/>
    </source>
</evidence>
<evidence type="ECO:0000256" key="4">
    <source>
        <dbReference type="ARBA" id="ARBA00022807"/>
    </source>
</evidence>
<organism evidence="6 7">
    <name type="scientific">Mycobacterium paraffinicum</name>
    <dbReference type="NCBI Taxonomy" id="53378"/>
    <lineage>
        <taxon>Bacteria</taxon>
        <taxon>Bacillati</taxon>
        <taxon>Actinomycetota</taxon>
        <taxon>Actinomycetes</taxon>
        <taxon>Mycobacteriales</taxon>
        <taxon>Mycobacteriaceae</taxon>
        <taxon>Mycobacterium</taxon>
    </lineage>
</organism>
<gene>
    <name evidence="6" type="ORF">BRW65_08295</name>
</gene>
<name>A0A1Q4HYE7_9MYCO</name>
<comment type="caution">
    <text evidence="6">The sequence shown here is derived from an EMBL/GenBank/DDBJ whole genome shotgun (WGS) entry which is preliminary data.</text>
</comment>
<feature type="domain" description="NlpC/P60" evidence="5">
    <location>
        <begin position="121"/>
        <end position="256"/>
    </location>
</feature>
<dbReference type="Gene3D" id="3.90.1720.10">
    <property type="entry name" value="endopeptidase domain like (from Nostoc punctiforme)"/>
    <property type="match status" value="1"/>
</dbReference>
<keyword evidence="3" id="KW-0378">Hydrolase</keyword>
<dbReference type="GO" id="GO:0006508">
    <property type="term" value="P:proteolysis"/>
    <property type="evidence" value="ECO:0007669"/>
    <property type="project" value="UniProtKB-KW"/>
</dbReference>
<dbReference type="PROSITE" id="PS51935">
    <property type="entry name" value="NLPC_P60"/>
    <property type="match status" value="1"/>
</dbReference>
<dbReference type="PANTHER" id="PTHR47053">
    <property type="entry name" value="MUREIN DD-ENDOPEPTIDASE MEPH-RELATED"/>
    <property type="match status" value="1"/>
</dbReference>